<reference evidence="3" key="1">
    <citation type="journal article" date="2024" name="J Bioinform Genom">
        <title>Complete genome sequence of the type strain bacterium Sphaerochaeta associata GLS2t (VKM B-2742)t.</title>
        <authorList>
            <person name="Troshina O.Y."/>
            <person name="Tepeeva A.N."/>
            <person name="Arzamasceva V.O."/>
            <person name="Whitman W.B."/>
            <person name="Varghese N."/>
            <person name="Shapiro N."/>
            <person name="Woyke T."/>
            <person name="Kripides N.C."/>
            <person name="Vasilenko O.V."/>
        </authorList>
    </citation>
    <scope>NUCLEOTIDE SEQUENCE [LARGE SCALE GENOMIC DNA]</scope>
    <source>
        <strain evidence="3">GLS2T</strain>
    </source>
</reference>
<evidence type="ECO:0000313" key="3">
    <source>
        <dbReference type="Proteomes" id="UP000829708"/>
    </source>
</evidence>
<dbReference type="RefSeq" id="WP_244773233.1">
    <property type="nucleotide sequence ID" value="NZ_CP094929.1"/>
</dbReference>
<evidence type="ECO:0000313" key="2">
    <source>
        <dbReference type="EMBL" id="UOM51653.1"/>
    </source>
</evidence>
<gene>
    <name evidence="2" type="ORF">MUG09_02540</name>
</gene>
<accession>A0ABY4DBK7</accession>
<evidence type="ECO:0000256" key="1">
    <source>
        <dbReference type="SAM" id="MobiDB-lite"/>
    </source>
</evidence>
<organism evidence="2 3">
    <name type="scientific">Sphaerochaeta associata</name>
    <dbReference type="NCBI Taxonomy" id="1129264"/>
    <lineage>
        <taxon>Bacteria</taxon>
        <taxon>Pseudomonadati</taxon>
        <taxon>Spirochaetota</taxon>
        <taxon>Spirochaetia</taxon>
        <taxon>Spirochaetales</taxon>
        <taxon>Sphaerochaetaceae</taxon>
        <taxon>Sphaerochaeta</taxon>
    </lineage>
</organism>
<proteinExistence type="predicted"/>
<protein>
    <submittedName>
        <fullName evidence="2">Uncharacterized protein</fullName>
    </submittedName>
</protein>
<dbReference type="Proteomes" id="UP000829708">
    <property type="component" value="Chromosome"/>
</dbReference>
<keyword evidence="3" id="KW-1185">Reference proteome</keyword>
<feature type="compositionally biased region" description="Polar residues" evidence="1">
    <location>
        <begin position="69"/>
        <end position="79"/>
    </location>
</feature>
<feature type="region of interest" description="Disordered" evidence="1">
    <location>
        <begin position="65"/>
        <end position="85"/>
    </location>
</feature>
<sequence length="85" mass="9929">MQLDKNHLKMWKKRLGLESLERTNTISLDRLVEYTVRAYEQHRITFERLEYLLSLSGLQAGQVGIKSPEQPQLPSNEELSSLMEI</sequence>
<dbReference type="EMBL" id="CP094929">
    <property type="protein sequence ID" value="UOM51653.1"/>
    <property type="molecule type" value="Genomic_DNA"/>
</dbReference>
<name>A0ABY4DBK7_9SPIR</name>